<gene>
    <name evidence="3" type="ORF">HOLleu_27766</name>
</gene>
<organism evidence="3 4">
    <name type="scientific">Holothuria leucospilota</name>
    <name type="common">Black long sea cucumber</name>
    <name type="synonym">Mertensiothuria leucospilota</name>
    <dbReference type="NCBI Taxonomy" id="206669"/>
    <lineage>
        <taxon>Eukaryota</taxon>
        <taxon>Metazoa</taxon>
        <taxon>Echinodermata</taxon>
        <taxon>Eleutherozoa</taxon>
        <taxon>Echinozoa</taxon>
        <taxon>Holothuroidea</taxon>
        <taxon>Aspidochirotacea</taxon>
        <taxon>Aspidochirotida</taxon>
        <taxon>Holothuriidae</taxon>
        <taxon>Holothuria</taxon>
    </lineage>
</organism>
<name>A0A9Q1BQX3_HOLLE</name>
<dbReference type="PANTHER" id="PTHR33768:SF3">
    <property type="entry name" value="MIP11318P"/>
    <property type="match status" value="1"/>
</dbReference>
<evidence type="ECO:0000313" key="3">
    <source>
        <dbReference type="EMBL" id="KAJ8031135.1"/>
    </source>
</evidence>
<feature type="region of interest" description="Disordered" evidence="2">
    <location>
        <begin position="189"/>
        <end position="253"/>
    </location>
</feature>
<comment type="similarity">
    <text evidence="1">Belongs to the CFAP97 family.</text>
</comment>
<dbReference type="AlphaFoldDB" id="A0A9Q1BQX3"/>
<dbReference type="InterPro" id="IPR029488">
    <property type="entry name" value="Hmw/CFAP97"/>
</dbReference>
<proteinExistence type="inferred from homology"/>
<evidence type="ECO:0000313" key="4">
    <source>
        <dbReference type="Proteomes" id="UP001152320"/>
    </source>
</evidence>
<reference evidence="3" key="1">
    <citation type="submission" date="2021-10" db="EMBL/GenBank/DDBJ databases">
        <title>Tropical sea cucumber genome reveals ecological adaptation and Cuvierian tubules defense mechanism.</title>
        <authorList>
            <person name="Chen T."/>
        </authorList>
    </citation>
    <scope>NUCLEOTIDE SEQUENCE</scope>
    <source>
        <strain evidence="3">Nanhai2018</strain>
        <tissue evidence="3">Muscle</tissue>
    </source>
</reference>
<dbReference type="Proteomes" id="UP001152320">
    <property type="component" value="Chromosome 13"/>
</dbReference>
<dbReference type="PANTHER" id="PTHR33768">
    <property type="entry name" value="MIP11318P"/>
    <property type="match status" value="1"/>
</dbReference>
<protein>
    <submittedName>
        <fullName evidence="3">Uncharacterized protein</fullName>
    </submittedName>
</protein>
<dbReference type="EMBL" id="JAIZAY010000013">
    <property type="protein sequence ID" value="KAJ8031135.1"/>
    <property type="molecule type" value="Genomic_DNA"/>
</dbReference>
<dbReference type="OrthoDB" id="2163395at2759"/>
<feature type="compositionally biased region" description="Basic residues" evidence="2">
    <location>
        <begin position="196"/>
        <end position="213"/>
    </location>
</feature>
<dbReference type="InterPro" id="IPR038792">
    <property type="entry name" value="CFAP97D1/2"/>
</dbReference>
<comment type="caution">
    <text evidence="3">The sequence shown here is derived from an EMBL/GenBank/DDBJ whole genome shotgun (WGS) entry which is preliminary data.</text>
</comment>
<dbReference type="Pfam" id="PF13879">
    <property type="entry name" value="Hmw_CFAP97"/>
    <property type="match status" value="1"/>
</dbReference>
<accession>A0A9Q1BQX3</accession>
<evidence type="ECO:0000256" key="2">
    <source>
        <dbReference type="SAM" id="MobiDB-lite"/>
    </source>
</evidence>
<evidence type="ECO:0000256" key="1">
    <source>
        <dbReference type="ARBA" id="ARBA00008315"/>
    </source>
</evidence>
<feature type="compositionally biased region" description="Basic and acidic residues" evidence="2">
    <location>
        <begin position="214"/>
        <end position="240"/>
    </location>
</feature>
<sequence length="253" mass="31246">MCIHCVQTQSFTYLATLNRGVSTGRFLPKTEFQSNYFGKSYIVFNYITIKMHKAYQSILPCQSRILKERWDRKYYDEHRDKLEEERLATIERDNRILLEKMSEIMRTKGRVDNHNDYISKSLNREKRQRELLRVTRENQEILKRILAREPEYNHLQWEKDWEENEQFMDNVSRYPRDWWELQQKEEEMRKQELKERRKKQRKADRKEKKKSKERTRSREEDSPTEKERRPSSSEEEKRQEEEEETKPEEEAAA</sequence>
<keyword evidence="4" id="KW-1185">Reference proteome</keyword>
<feature type="compositionally biased region" description="Acidic residues" evidence="2">
    <location>
        <begin position="241"/>
        <end position="253"/>
    </location>
</feature>